<gene>
    <name evidence="3" type="ORF">CTheo_604</name>
</gene>
<keyword evidence="2 3" id="KW-0812">Transmembrane</keyword>
<reference evidence="3 4" key="1">
    <citation type="journal article" date="2019" name="Fungal Biol. Biotechnol.">
        <title>Draft genome sequence of fastidious pathogen Ceratobasidium theobromae, which causes vascular-streak dieback in Theobroma cacao.</title>
        <authorList>
            <person name="Ali S.S."/>
            <person name="Asman A."/>
            <person name="Shao J."/>
            <person name="Firmansyah A.P."/>
            <person name="Susilo A.W."/>
            <person name="Rosmana A."/>
            <person name="McMahon P."/>
            <person name="Junaid M."/>
            <person name="Guest D."/>
            <person name="Kheng T.Y."/>
            <person name="Meinhardt L.W."/>
            <person name="Bailey B.A."/>
        </authorList>
    </citation>
    <scope>NUCLEOTIDE SEQUENCE [LARGE SCALE GENOMIC DNA]</scope>
    <source>
        <strain evidence="3 4">CT2</strain>
    </source>
</reference>
<organism evidence="3 4">
    <name type="scientific">Ceratobasidium theobromae</name>
    <dbReference type="NCBI Taxonomy" id="1582974"/>
    <lineage>
        <taxon>Eukaryota</taxon>
        <taxon>Fungi</taxon>
        <taxon>Dikarya</taxon>
        <taxon>Basidiomycota</taxon>
        <taxon>Agaricomycotina</taxon>
        <taxon>Agaricomycetes</taxon>
        <taxon>Cantharellales</taxon>
        <taxon>Ceratobasidiaceae</taxon>
        <taxon>Ceratobasidium</taxon>
    </lineage>
</organism>
<dbReference type="OrthoDB" id="5582002at2759"/>
<evidence type="ECO:0000256" key="2">
    <source>
        <dbReference type="SAM" id="Phobius"/>
    </source>
</evidence>
<dbReference type="EMBL" id="SSOP01000005">
    <property type="protein sequence ID" value="KAB5595840.1"/>
    <property type="molecule type" value="Genomic_DNA"/>
</dbReference>
<feature type="transmembrane region" description="Helical" evidence="2">
    <location>
        <begin position="200"/>
        <end position="220"/>
    </location>
</feature>
<comment type="caution">
    <text evidence="3">The sequence shown here is derived from an EMBL/GenBank/DDBJ whole genome shotgun (WGS) entry which is preliminary data.</text>
</comment>
<dbReference type="AlphaFoldDB" id="A0A5N5QVR5"/>
<name>A0A5N5QVR5_9AGAM</name>
<sequence length="384" mass="42164">MATRRDADSRSQVSSFYGRPSNTDSRQPQRQQHDENPMSPNTPGNRRDSTSSFFRPEEYGAQGLDYDSTNRRGGGYDRTSYYGLDGPRGDLGTAGKDEEWDVFADFNNKGPRYAAPFQQDNGATSYRPIREAAGSEASAANQVELVTVPALGAEWKASELRDMTKAGRAEARKEERRRKWREFNRDQRGLCGIKWATRRIIVWGSFLVLAVIGILLAIFIPRVPSFGFLGDAPLNATSDGGNPQFSRVPANFSFNALVALQVNTNNQIVLPLHFNNIHATIYDTKTSRLVATGDLGKYSVPAKTFAQIKVPVMFSYEAANTSDITWTDFYDACKSKSQVTGGQRPGLQLRLVLELSIAGLIGKPTAGTQISDANCPVELSASAA</sequence>
<evidence type="ECO:0000313" key="3">
    <source>
        <dbReference type="EMBL" id="KAB5595840.1"/>
    </source>
</evidence>
<evidence type="ECO:0000313" key="4">
    <source>
        <dbReference type="Proteomes" id="UP000383932"/>
    </source>
</evidence>
<feature type="compositionally biased region" description="Polar residues" evidence="1">
    <location>
        <begin position="10"/>
        <end position="30"/>
    </location>
</feature>
<keyword evidence="2" id="KW-0472">Membrane</keyword>
<keyword evidence="2" id="KW-1133">Transmembrane helix</keyword>
<dbReference type="Proteomes" id="UP000383932">
    <property type="component" value="Unassembled WGS sequence"/>
</dbReference>
<feature type="region of interest" description="Disordered" evidence="1">
    <location>
        <begin position="1"/>
        <end position="81"/>
    </location>
</feature>
<keyword evidence="4" id="KW-1185">Reference proteome</keyword>
<evidence type="ECO:0000256" key="1">
    <source>
        <dbReference type="SAM" id="MobiDB-lite"/>
    </source>
</evidence>
<accession>A0A5N5QVR5</accession>
<protein>
    <submittedName>
        <fullName evidence="3">Transmembrane protein</fullName>
    </submittedName>
</protein>
<proteinExistence type="predicted"/>